<dbReference type="EMBL" id="FMIA01000002">
    <property type="protein sequence ID" value="SCL48822.1"/>
    <property type="molecule type" value="Genomic_DNA"/>
</dbReference>
<dbReference type="AlphaFoldDB" id="A0A1C6U458"/>
<dbReference type="InterPro" id="IPR033806">
    <property type="entry name" value="CDI_toxin_Bp1026b-like"/>
</dbReference>
<accession>A0A1C6U458</accession>
<proteinExistence type="predicted"/>
<evidence type="ECO:0000313" key="3">
    <source>
        <dbReference type="EMBL" id="SCL48822.1"/>
    </source>
</evidence>
<dbReference type="Proteomes" id="UP000198937">
    <property type="component" value="Unassembled WGS sequence"/>
</dbReference>
<dbReference type="Gene3D" id="3.40.1350.120">
    <property type="match status" value="1"/>
</dbReference>
<sequence>MTIRWSRPPTGTPDGTPTGPRTRIPPSADTAVRRALQLENECADTLARAAYQVRQNPTRPEITQARHDTGDTGKPDKDPDYLVEGHVFDCYSPTATKAVRGVWTAVEEKISGQQTQRVVINLHDWRGDITALQKQFDDWPIPHLKEVAAVTRNGDIIEFLRRD</sequence>
<keyword evidence="4" id="KW-1185">Reference proteome</keyword>
<protein>
    <recommendedName>
        <fullName evidence="2">tRNA nuclease CdiA C-terminal domain-containing protein</fullName>
    </recommendedName>
</protein>
<dbReference type="GO" id="GO:0004549">
    <property type="term" value="F:tRNA-specific ribonuclease activity"/>
    <property type="evidence" value="ECO:0007669"/>
    <property type="project" value="InterPro"/>
</dbReference>
<dbReference type="CDD" id="cd13442">
    <property type="entry name" value="CDI_toxin_Bp1026b-like"/>
    <property type="match status" value="1"/>
</dbReference>
<reference evidence="3 4" key="1">
    <citation type="submission" date="2016-06" db="EMBL/GenBank/DDBJ databases">
        <authorList>
            <person name="Kjaerup R.B."/>
            <person name="Dalgaard T.S."/>
            <person name="Juul-Madsen H.R."/>
        </authorList>
    </citation>
    <scope>NUCLEOTIDE SEQUENCE [LARGE SCALE GENOMIC DNA]</scope>
    <source>
        <strain evidence="3 4">DSM 45577</strain>
    </source>
</reference>
<gene>
    <name evidence="3" type="ORF">GA0070617_0990</name>
</gene>
<feature type="compositionally biased region" description="Low complexity" evidence="1">
    <location>
        <begin position="7"/>
        <end position="26"/>
    </location>
</feature>
<evidence type="ECO:0000256" key="1">
    <source>
        <dbReference type="SAM" id="MobiDB-lite"/>
    </source>
</evidence>
<dbReference type="Pfam" id="PF18451">
    <property type="entry name" value="CdiA_C"/>
    <property type="match status" value="1"/>
</dbReference>
<feature type="domain" description="tRNA nuclease CdiA C-terminal" evidence="2">
    <location>
        <begin position="77"/>
        <end position="156"/>
    </location>
</feature>
<feature type="region of interest" description="Disordered" evidence="1">
    <location>
        <begin position="56"/>
        <end position="77"/>
    </location>
</feature>
<dbReference type="STRING" id="683228.GA0070617_0990"/>
<dbReference type="InterPro" id="IPR040559">
    <property type="entry name" value="CdiA_C"/>
</dbReference>
<feature type="region of interest" description="Disordered" evidence="1">
    <location>
        <begin position="1"/>
        <end position="27"/>
    </location>
</feature>
<organism evidence="3 4">
    <name type="scientific">Micromonospora yangpuensis</name>
    <dbReference type="NCBI Taxonomy" id="683228"/>
    <lineage>
        <taxon>Bacteria</taxon>
        <taxon>Bacillati</taxon>
        <taxon>Actinomycetota</taxon>
        <taxon>Actinomycetes</taxon>
        <taxon>Micromonosporales</taxon>
        <taxon>Micromonosporaceae</taxon>
        <taxon>Micromonospora</taxon>
    </lineage>
</organism>
<evidence type="ECO:0000313" key="4">
    <source>
        <dbReference type="Proteomes" id="UP000198937"/>
    </source>
</evidence>
<name>A0A1C6U458_9ACTN</name>
<evidence type="ECO:0000259" key="2">
    <source>
        <dbReference type="Pfam" id="PF18451"/>
    </source>
</evidence>
<feature type="compositionally biased region" description="Basic and acidic residues" evidence="1">
    <location>
        <begin position="64"/>
        <end position="77"/>
    </location>
</feature>